<proteinExistence type="predicted"/>
<evidence type="ECO:0000256" key="1">
    <source>
        <dbReference type="ARBA" id="ARBA00023015"/>
    </source>
</evidence>
<evidence type="ECO:0000256" key="4">
    <source>
        <dbReference type="ARBA" id="ARBA00023163"/>
    </source>
</evidence>
<dbReference type="SMART" id="SM00342">
    <property type="entry name" value="HTH_ARAC"/>
    <property type="match status" value="1"/>
</dbReference>
<dbReference type="SUPFAM" id="SSF51215">
    <property type="entry name" value="Regulatory protein AraC"/>
    <property type="match status" value="1"/>
</dbReference>
<dbReference type="GO" id="GO:0003700">
    <property type="term" value="F:DNA-binding transcription factor activity"/>
    <property type="evidence" value="ECO:0007669"/>
    <property type="project" value="InterPro"/>
</dbReference>
<dbReference type="InterPro" id="IPR018060">
    <property type="entry name" value="HTH_AraC"/>
</dbReference>
<dbReference type="PRINTS" id="PR00032">
    <property type="entry name" value="HTHARAC"/>
</dbReference>
<dbReference type="Proteomes" id="UP000028981">
    <property type="component" value="Unassembled WGS sequence"/>
</dbReference>
<dbReference type="InterPro" id="IPR003313">
    <property type="entry name" value="AraC-bd"/>
</dbReference>
<dbReference type="AlphaFoldDB" id="A0A087M521"/>
<accession>A0A087M521</accession>
<feature type="domain" description="HTH araC/xylS-type" evidence="5">
    <location>
        <begin position="157"/>
        <end position="255"/>
    </location>
</feature>
<keyword evidence="1" id="KW-0805">Transcription regulation</keyword>
<dbReference type="Gene3D" id="1.10.10.60">
    <property type="entry name" value="Homeodomain-like"/>
    <property type="match status" value="2"/>
</dbReference>
<evidence type="ECO:0000256" key="2">
    <source>
        <dbReference type="ARBA" id="ARBA00023125"/>
    </source>
</evidence>
<dbReference type="InterPro" id="IPR018062">
    <property type="entry name" value="HTH_AraC-typ_CS"/>
</dbReference>
<dbReference type="PANTHER" id="PTHR46796">
    <property type="entry name" value="HTH-TYPE TRANSCRIPTIONAL ACTIVATOR RHAS-RELATED"/>
    <property type="match status" value="1"/>
</dbReference>
<dbReference type="GO" id="GO:0043565">
    <property type="term" value="F:sequence-specific DNA binding"/>
    <property type="evidence" value="ECO:0007669"/>
    <property type="project" value="InterPro"/>
</dbReference>
<keyword evidence="7" id="KW-1185">Reference proteome</keyword>
<dbReference type="InterPro" id="IPR050204">
    <property type="entry name" value="AraC_XylS_family_regulators"/>
</dbReference>
<dbReference type="Pfam" id="PF12833">
    <property type="entry name" value="HTH_18"/>
    <property type="match status" value="1"/>
</dbReference>
<evidence type="ECO:0000313" key="6">
    <source>
        <dbReference type="EMBL" id="KFL31974.1"/>
    </source>
</evidence>
<reference evidence="6 7" key="1">
    <citation type="submission" date="2014-08" db="EMBL/GenBank/DDBJ databases">
        <authorList>
            <person name="Hassan Y.I."/>
            <person name="Lepp D."/>
            <person name="Zhou T."/>
        </authorList>
    </citation>
    <scope>NUCLEOTIDE SEQUENCE [LARGE SCALE GENOMIC DNA]</scope>
    <source>
        <strain evidence="6 7">IFO13584</strain>
    </source>
</reference>
<dbReference type="InterPro" id="IPR037923">
    <property type="entry name" value="HTH-like"/>
</dbReference>
<gene>
    <name evidence="6" type="ORF">JP75_06150</name>
</gene>
<dbReference type="STRING" id="46914.JP75_06150"/>
<keyword evidence="3" id="KW-0010">Activator</keyword>
<dbReference type="InterPro" id="IPR009057">
    <property type="entry name" value="Homeodomain-like_sf"/>
</dbReference>
<evidence type="ECO:0000259" key="5">
    <source>
        <dbReference type="PROSITE" id="PS01124"/>
    </source>
</evidence>
<comment type="caution">
    <text evidence="6">The sequence shown here is derived from an EMBL/GenBank/DDBJ whole genome shotgun (WGS) entry which is preliminary data.</text>
</comment>
<dbReference type="Gene3D" id="2.60.120.280">
    <property type="entry name" value="Regulatory protein AraC"/>
    <property type="match status" value="1"/>
</dbReference>
<dbReference type="PROSITE" id="PS01124">
    <property type="entry name" value="HTH_ARAC_FAMILY_2"/>
    <property type="match status" value="1"/>
</dbReference>
<dbReference type="EMBL" id="JQGC01000004">
    <property type="protein sequence ID" value="KFL31974.1"/>
    <property type="molecule type" value="Genomic_DNA"/>
</dbReference>
<dbReference type="Pfam" id="PF02311">
    <property type="entry name" value="AraC_binding"/>
    <property type="match status" value="1"/>
</dbReference>
<sequence>MLTGHFHEISGYRAVRRRGVGDWLLVLTTGGRGRFGHAGGDLLVEPGDWVLLRPGTPHDYGVEAALERWELVWAHFQPRADWVDWLAWPSVAEGLMHLRIEGEAGERLGRQFLGVHELLNSGERRREALAFNALETLILGCDAVQAREEQAFDGRIRRALDHIEGRLGEKLLIEDIGLAVGLSASRLAHLFRAETGTTVQAHIEARRMQVAADLLRRTSFPIKQVAASAGFESPFYFSQRFRKVMGLSPLQFRQRQDRG</sequence>
<evidence type="ECO:0000313" key="7">
    <source>
        <dbReference type="Proteomes" id="UP000028981"/>
    </source>
</evidence>
<protein>
    <recommendedName>
        <fullName evidence="5">HTH araC/xylS-type domain-containing protein</fullName>
    </recommendedName>
</protein>
<name>A0A087M521_9HYPH</name>
<organism evidence="6 7">
    <name type="scientific">Devosia riboflavina</name>
    <dbReference type="NCBI Taxonomy" id="46914"/>
    <lineage>
        <taxon>Bacteria</taxon>
        <taxon>Pseudomonadati</taxon>
        <taxon>Pseudomonadota</taxon>
        <taxon>Alphaproteobacteria</taxon>
        <taxon>Hyphomicrobiales</taxon>
        <taxon>Devosiaceae</taxon>
        <taxon>Devosia</taxon>
    </lineage>
</organism>
<evidence type="ECO:0000256" key="3">
    <source>
        <dbReference type="ARBA" id="ARBA00023159"/>
    </source>
</evidence>
<keyword evidence="4" id="KW-0804">Transcription</keyword>
<dbReference type="PROSITE" id="PS00041">
    <property type="entry name" value="HTH_ARAC_FAMILY_1"/>
    <property type="match status" value="1"/>
</dbReference>
<dbReference type="SUPFAM" id="SSF46689">
    <property type="entry name" value="Homeodomain-like"/>
    <property type="match status" value="2"/>
</dbReference>
<dbReference type="InterPro" id="IPR020449">
    <property type="entry name" value="Tscrpt_reg_AraC-type_HTH"/>
</dbReference>
<keyword evidence="2" id="KW-0238">DNA-binding</keyword>